<feature type="compositionally biased region" description="Basic residues" evidence="1">
    <location>
        <begin position="169"/>
        <end position="191"/>
    </location>
</feature>
<dbReference type="AlphaFoldDB" id="A0A368EZU7"/>
<feature type="compositionally biased region" description="Basic and acidic residues" evidence="1">
    <location>
        <begin position="192"/>
        <end position="209"/>
    </location>
</feature>
<gene>
    <name evidence="2" type="ORF">ANCCAN_29977</name>
</gene>
<reference evidence="2 3" key="1">
    <citation type="submission" date="2014-10" db="EMBL/GenBank/DDBJ databases">
        <title>Draft genome of the hookworm Ancylostoma caninum.</title>
        <authorList>
            <person name="Mitreva M."/>
        </authorList>
    </citation>
    <scope>NUCLEOTIDE SEQUENCE [LARGE SCALE GENOMIC DNA]</scope>
    <source>
        <strain evidence="2 3">Baltimore</strain>
    </source>
</reference>
<evidence type="ECO:0000256" key="1">
    <source>
        <dbReference type="SAM" id="MobiDB-lite"/>
    </source>
</evidence>
<sequence length="233" mass="26941">MMRAVANGADLFCVPSPRDDANWAFGVDFLRDFCDEVKIQRPSLIPRVHDLLPTGEDLGEADAPFNAVEMIRTERHKGYMESSARRFLNATVDYYRAHFVLLKFKKPERSRHQSGGGGAPPPAPVNRRPTEQGAPAPSGRQESTSGARRETPRQENSGAPERSRDRRNPPHQRAARAPTRRRSYSPRRHSRDHRDYDHRGRHDDREYRHYRAASSYRRYPSRDRGRSPRRYSP</sequence>
<evidence type="ECO:0000313" key="3">
    <source>
        <dbReference type="Proteomes" id="UP000252519"/>
    </source>
</evidence>
<comment type="caution">
    <text evidence="2">The sequence shown here is derived from an EMBL/GenBank/DDBJ whole genome shotgun (WGS) entry which is preliminary data.</text>
</comment>
<feature type="region of interest" description="Disordered" evidence="1">
    <location>
        <begin position="106"/>
        <end position="233"/>
    </location>
</feature>
<keyword evidence="3" id="KW-1185">Reference proteome</keyword>
<evidence type="ECO:0000313" key="2">
    <source>
        <dbReference type="EMBL" id="RCN24329.1"/>
    </source>
</evidence>
<proteinExistence type="predicted"/>
<dbReference type="Proteomes" id="UP000252519">
    <property type="component" value="Unassembled WGS sequence"/>
</dbReference>
<protein>
    <submittedName>
        <fullName evidence="2">Uncharacterized protein</fullName>
    </submittedName>
</protein>
<dbReference type="EMBL" id="JOJR01020951">
    <property type="protein sequence ID" value="RCN24329.1"/>
    <property type="molecule type" value="Genomic_DNA"/>
</dbReference>
<dbReference type="OrthoDB" id="5898042at2759"/>
<dbReference type="STRING" id="29170.A0A368EZU7"/>
<organism evidence="2 3">
    <name type="scientific">Ancylostoma caninum</name>
    <name type="common">Dog hookworm</name>
    <dbReference type="NCBI Taxonomy" id="29170"/>
    <lineage>
        <taxon>Eukaryota</taxon>
        <taxon>Metazoa</taxon>
        <taxon>Ecdysozoa</taxon>
        <taxon>Nematoda</taxon>
        <taxon>Chromadorea</taxon>
        <taxon>Rhabditida</taxon>
        <taxon>Rhabditina</taxon>
        <taxon>Rhabditomorpha</taxon>
        <taxon>Strongyloidea</taxon>
        <taxon>Ancylostomatidae</taxon>
        <taxon>Ancylostomatinae</taxon>
        <taxon>Ancylostoma</taxon>
    </lineage>
</organism>
<name>A0A368EZU7_ANCCA</name>
<accession>A0A368EZU7</accession>